<dbReference type="RefSeq" id="WP_377307122.1">
    <property type="nucleotide sequence ID" value="NZ_JBHSBD010000006.1"/>
</dbReference>
<dbReference type="Gene3D" id="3.30.1330.200">
    <property type="match status" value="1"/>
</dbReference>
<organism evidence="4 5">
    <name type="scientific">Rhizobium lemnae</name>
    <dbReference type="NCBI Taxonomy" id="1214924"/>
    <lineage>
        <taxon>Bacteria</taxon>
        <taxon>Pseudomonadati</taxon>
        <taxon>Pseudomonadota</taxon>
        <taxon>Alphaproteobacteria</taxon>
        <taxon>Hyphomicrobiales</taxon>
        <taxon>Rhizobiaceae</taxon>
        <taxon>Rhizobium/Agrobacterium group</taxon>
        <taxon>Rhizobium</taxon>
    </lineage>
</organism>
<dbReference type="InterPro" id="IPR005659">
    <property type="entry name" value="Chemorcpt_Glu_NH3ase_CheD"/>
</dbReference>
<evidence type="ECO:0000256" key="3">
    <source>
        <dbReference type="HAMAP-Rule" id="MF_01440"/>
    </source>
</evidence>
<keyword evidence="2 3" id="KW-0378">Hydrolase</keyword>
<accession>A0ABV8E4V8</accession>
<comment type="function">
    <text evidence="3">Probably deamidates glutamine residues to glutamate on methyl-accepting chemotaxis receptors (MCPs), playing an important role in chemotaxis.</text>
</comment>
<sequence>MNIALSGAHGPKDPKGIKVFAQDDCGHKIVHVLSGQYAVSSTEGTYFSTVLGSCVCACIYDPVAGIGGINHFVLPVGGESAPQEQRYRYGDVAMPGLLGNLCRRGAQRERLMVKLFGGRARNDGSYEPGVLNADFALAFVNTNGLKLIESSLGGQVARWVNFHPASGRTKVRETLDSPAFPVSRRTVISLSRRSA</sequence>
<evidence type="ECO:0000256" key="1">
    <source>
        <dbReference type="ARBA" id="ARBA00022500"/>
    </source>
</evidence>
<dbReference type="EMBL" id="JBHSBD010000006">
    <property type="protein sequence ID" value="MFC3966872.1"/>
    <property type="molecule type" value="Genomic_DNA"/>
</dbReference>
<gene>
    <name evidence="3" type="primary">cheD</name>
    <name evidence="4" type="ORF">ACFOVS_01710</name>
</gene>
<comment type="similarity">
    <text evidence="3">Belongs to the CheD family.</text>
</comment>
<evidence type="ECO:0000313" key="4">
    <source>
        <dbReference type="EMBL" id="MFC3966872.1"/>
    </source>
</evidence>
<dbReference type="CDD" id="cd16352">
    <property type="entry name" value="CheD"/>
    <property type="match status" value="1"/>
</dbReference>
<dbReference type="InterPro" id="IPR038592">
    <property type="entry name" value="CheD-like_sf"/>
</dbReference>
<dbReference type="PANTHER" id="PTHR35147">
    <property type="entry name" value="CHEMORECEPTOR GLUTAMINE DEAMIDASE CHED-RELATED"/>
    <property type="match status" value="1"/>
</dbReference>
<dbReference type="PANTHER" id="PTHR35147:SF2">
    <property type="entry name" value="CHEMORECEPTOR GLUTAMINE DEAMIDASE CHED-RELATED"/>
    <property type="match status" value="1"/>
</dbReference>
<proteinExistence type="inferred from homology"/>
<name>A0ABV8E4V8_9HYPH</name>
<evidence type="ECO:0000256" key="2">
    <source>
        <dbReference type="ARBA" id="ARBA00022801"/>
    </source>
</evidence>
<dbReference type="SUPFAM" id="SSF64438">
    <property type="entry name" value="CNF1/YfiH-like putative cysteine hydrolases"/>
    <property type="match status" value="1"/>
</dbReference>
<dbReference type="Pfam" id="PF03975">
    <property type="entry name" value="CheD"/>
    <property type="match status" value="1"/>
</dbReference>
<dbReference type="Proteomes" id="UP001595697">
    <property type="component" value="Unassembled WGS sequence"/>
</dbReference>
<comment type="caution">
    <text evidence="4">The sequence shown here is derived from an EMBL/GenBank/DDBJ whole genome shotgun (WGS) entry which is preliminary data.</text>
</comment>
<dbReference type="EC" id="3.5.1.44" evidence="3"/>
<dbReference type="InterPro" id="IPR011324">
    <property type="entry name" value="Cytotoxic_necrot_fac-like_cat"/>
</dbReference>
<protein>
    <recommendedName>
        <fullName evidence="3">Probable chemoreceptor glutamine deamidase CheD</fullName>
        <ecNumber evidence="3">3.5.1.44</ecNumber>
    </recommendedName>
</protein>
<reference evidence="5" key="1">
    <citation type="journal article" date="2019" name="Int. J. Syst. Evol. Microbiol.">
        <title>The Global Catalogue of Microorganisms (GCM) 10K type strain sequencing project: providing services to taxonomists for standard genome sequencing and annotation.</title>
        <authorList>
            <consortium name="The Broad Institute Genomics Platform"/>
            <consortium name="The Broad Institute Genome Sequencing Center for Infectious Disease"/>
            <person name="Wu L."/>
            <person name="Ma J."/>
        </authorList>
    </citation>
    <scope>NUCLEOTIDE SEQUENCE [LARGE SCALE GENOMIC DNA]</scope>
    <source>
        <strain evidence="5">TBRC 5781</strain>
    </source>
</reference>
<dbReference type="HAMAP" id="MF_01440">
    <property type="entry name" value="CheD"/>
    <property type="match status" value="1"/>
</dbReference>
<keyword evidence="1 3" id="KW-0145">Chemotaxis</keyword>
<keyword evidence="5" id="KW-1185">Reference proteome</keyword>
<comment type="catalytic activity">
    <reaction evidence="3">
        <text>L-glutaminyl-[protein] + H2O = L-glutamyl-[protein] + NH4(+)</text>
        <dbReference type="Rhea" id="RHEA:16441"/>
        <dbReference type="Rhea" id="RHEA-COMP:10207"/>
        <dbReference type="Rhea" id="RHEA-COMP:10208"/>
        <dbReference type="ChEBI" id="CHEBI:15377"/>
        <dbReference type="ChEBI" id="CHEBI:28938"/>
        <dbReference type="ChEBI" id="CHEBI:29973"/>
        <dbReference type="ChEBI" id="CHEBI:30011"/>
        <dbReference type="EC" id="3.5.1.44"/>
    </reaction>
</comment>
<evidence type="ECO:0000313" key="5">
    <source>
        <dbReference type="Proteomes" id="UP001595697"/>
    </source>
</evidence>